<gene>
    <name evidence="1" type="ORF">PIB30_108366</name>
</gene>
<sequence>PPSSPHHAQALSLIPLPPLTLTPCYNAILTRSFPPSHTTPTASYTKPQHDHNVAIPCTNIPHATPMLPRHTNAVLTNLPQPNVTCPKQNKLLNVTILVPKRDSPTSPFNPTITYHPRICVHSYAYAWDSHPLATDQHPTHTTTQLTPPAHFLFPHPPTHMRAILRICVGTISAHTHHSSAHKGDPRIDLFYA</sequence>
<organism evidence="1 2">
    <name type="scientific">Stylosanthes scabra</name>
    <dbReference type="NCBI Taxonomy" id="79078"/>
    <lineage>
        <taxon>Eukaryota</taxon>
        <taxon>Viridiplantae</taxon>
        <taxon>Streptophyta</taxon>
        <taxon>Embryophyta</taxon>
        <taxon>Tracheophyta</taxon>
        <taxon>Spermatophyta</taxon>
        <taxon>Magnoliopsida</taxon>
        <taxon>eudicotyledons</taxon>
        <taxon>Gunneridae</taxon>
        <taxon>Pentapetalae</taxon>
        <taxon>rosids</taxon>
        <taxon>fabids</taxon>
        <taxon>Fabales</taxon>
        <taxon>Fabaceae</taxon>
        <taxon>Papilionoideae</taxon>
        <taxon>50 kb inversion clade</taxon>
        <taxon>dalbergioids sensu lato</taxon>
        <taxon>Dalbergieae</taxon>
        <taxon>Pterocarpus clade</taxon>
        <taxon>Stylosanthes</taxon>
    </lineage>
</organism>
<accession>A0ABU6QZR8</accession>
<dbReference type="EMBL" id="JASCZI010005024">
    <property type="protein sequence ID" value="MED6117258.1"/>
    <property type="molecule type" value="Genomic_DNA"/>
</dbReference>
<reference evidence="1 2" key="1">
    <citation type="journal article" date="2023" name="Plants (Basel)">
        <title>Bridging the Gap: Combining Genomics and Transcriptomics Approaches to Understand Stylosanthes scabra, an Orphan Legume from the Brazilian Caatinga.</title>
        <authorList>
            <person name="Ferreira-Neto J.R.C."/>
            <person name="da Silva M.D."/>
            <person name="Binneck E."/>
            <person name="de Melo N.F."/>
            <person name="da Silva R.H."/>
            <person name="de Melo A.L.T.M."/>
            <person name="Pandolfi V."/>
            <person name="Bustamante F.O."/>
            <person name="Brasileiro-Vidal A.C."/>
            <person name="Benko-Iseppon A.M."/>
        </authorList>
    </citation>
    <scope>NUCLEOTIDE SEQUENCE [LARGE SCALE GENOMIC DNA]</scope>
    <source>
        <tissue evidence="1">Leaves</tissue>
    </source>
</reference>
<keyword evidence="2" id="KW-1185">Reference proteome</keyword>
<feature type="non-terminal residue" evidence="1">
    <location>
        <position position="1"/>
    </location>
</feature>
<protein>
    <submittedName>
        <fullName evidence="1">Uncharacterized protein</fullName>
    </submittedName>
</protein>
<evidence type="ECO:0000313" key="2">
    <source>
        <dbReference type="Proteomes" id="UP001341840"/>
    </source>
</evidence>
<comment type="caution">
    <text evidence="1">The sequence shown here is derived from an EMBL/GenBank/DDBJ whole genome shotgun (WGS) entry which is preliminary data.</text>
</comment>
<name>A0ABU6QZR8_9FABA</name>
<dbReference type="Proteomes" id="UP001341840">
    <property type="component" value="Unassembled WGS sequence"/>
</dbReference>
<evidence type="ECO:0000313" key="1">
    <source>
        <dbReference type="EMBL" id="MED6117258.1"/>
    </source>
</evidence>
<proteinExistence type="predicted"/>